<dbReference type="Pfam" id="PF01755">
    <property type="entry name" value="Glyco_transf_25"/>
    <property type="match status" value="1"/>
</dbReference>
<keyword evidence="3" id="KW-1185">Reference proteome</keyword>
<sequence length="222" mass="26249">MEDIDQIYIINLKNRTDRWKTCIEQLIKHNITNYKRFNAIRPDLTKINPIQYSKNNMKLSKNYITGALGCKLSHLSVINHAKINNYSKILILEDDFLLCNNFIEKYNNIIKDINENNINYAMLYLGFSIVRDNPYIDTKINNLKILKNAHTTHAYILDKSFYDTIINEINTCYCEIDVCYANMQKKYNNIYGIFPSLITQRASYSDIMQKHVEYNKEIKFIS</sequence>
<proteinExistence type="predicted"/>
<dbReference type="Proteomes" id="UP000203826">
    <property type="component" value="Segment"/>
</dbReference>
<feature type="domain" description="Glycosyl transferase family 25" evidence="1">
    <location>
        <begin position="6"/>
        <end position="169"/>
    </location>
</feature>
<name>A0A0N7G7J0_9VIRU</name>
<dbReference type="KEGG" id="vg:26048882"/>
<dbReference type="CDD" id="cd06532">
    <property type="entry name" value="Glyco_transf_25"/>
    <property type="match status" value="1"/>
</dbReference>
<evidence type="ECO:0000313" key="3">
    <source>
        <dbReference type="Proteomes" id="UP000203826"/>
    </source>
</evidence>
<dbReference type="OrthoDB" id="8445at10239"/>
<evidence type="ECO:0000259" key="1">
    <source>
        <dbReference type="Pfam" id="PF01755"/>
    </source>
</evidence>
<accession>A0A0N7G7J0</accession>
<reference evidence="2 3" key="1">
    <citation type="journal article" date="2015" name="Genome Announc.">
        <title>The 474-Kilobase-Pair Complete Genome Sequence of CeV-01B, a Virus Infecting Haptolina (Chrysochromulina) ericina (Prymnesiophyceae).</title>
        <authorList>
            <person name="Gallot-Lavallee L."/>
            <person name="Pagarete A."/>
            <person name="Legendre M."/>
            <person name="Santini S."/>
            <person name="Sandaa R.A."/>
            <person name="Himmelbauer H."/>
            <person name="Ogata H."/>
            <person name="Bratbak G."/>
            <person name="Claverie J.M."/>
        </authorList>
    </citation>
    <scope>NUCLEOTIDE SEQUENCE [LARGE SCALE GENOMIC DNA]</scope>
    <source>
        <strain evidence="2">CeV-01B</strain>
    </source>
</reference>
<dbReference type="InterPro" id="IPR002654">
    <property type="entry name" value="Glyco_trans_25"/>
</dbReference>
<dbReference type="EMBL" id="KT820662">
    <property type="protein sequence ID" value="ALH22921.1"/>
    <property type="molecule type" value="Genomic_DNA"/>
</dbReference>
<organism evidence="2 3">
    <name type="scientific">Chrysochromulina ericina virus CeV-01B</name>
    <dbReference type="NCBI Taxonomy" id="3070830"/>
    <lineage>
        <taxon>Viruses</taxon>
        <taxon>Varidnaviria</taxon>
        <taxon>Bamfordvirae</taxon>
        <taxon>Nucleocytoviricota</taxon>
        <taxon>Megaviricetes</taxon>
        <taxon>Imitervirales</taxon>
        <taxon>Mesomimiviridae</taxon>
        <taxon>Tethysvirus</taxon>
        <taxon>Tethysvirus raunefjordenense</taxon>
    </lineage>
</organism>
<gene>
    <name evidence="2" type="ORF">ceV_015</name>
</gene>
<protein>
    <submittedName>
        <fullName evidence="2">Glycosyltransferase</fullName>
    </submittedName>
</protein>
<evidence type="ECO:0000313" key="2">
    <source>
        <dbReference type="EMBL" id="ALH22921.1"/>
    </source>
</evidence>